<evidence type="ECO:0000259" key="1">
    <source>
        <dbReference type="PROSITE" id="PS50995"/>
    </source>
</evidence>
<sequence>MDTGDHSDANLPLIHLLQRGVRWFSDELLERLEAAGVDPITPAHATVLAHLDRETSLSVAELARRAGVTRQTMHRAVTQLLGEGLLSRAPGPGFPRSTLIGLTDAGCQRRDVALGILHDLEQVLGSQLGPAALAELRNSLTRAWPQ</sequence>
<comment type="caution">
    <text evidence="2">The sequence shown here is derived from an EMBL/GenBank/DDBJ whole genome shotgun (WGS) entry which is preliminary data.</text>
</comment>
<dbReference type="InterPro" id="IPR036390">
    <property type="entry name" value="WH_DNA-bd_sf"/>
</dbReference>
<dbReference type="Proteomes" id="UP000032458">
    <property type="component" value="Unassembled WGS sequence"/>
</dbReference>
<reference evidence="2 3" key="1">
    <citation type="submission" date="2014-09" db="EMBL/GenBank/DDBJ databases">
        <title>Draft genome sequence of Streptomyces natalensis ATCC 27448, producer of the antifungal pimaricin.</title>
        <authorList>
            <person name="Mendes M.V."/>
            <person name="Beites T."/>
            <person name="Pires S."/>
            <person name="Santos C.L."/>
            <person name="Moradas-Ferreira P."/>
        </authorList>
    </citation>
    <scope>NUCLEOTIDE SEQUENCE [LARGE SCALE GENOMIC DNA]</scope>
    <source>
        <strain evidence="2 3">ATCC 27448</strain>
    </source>
</reference>
<organism evidence="2 3">
    <name type="scientific">Streptomyces natalensis ATCC 27448</name>
    <dbReference type="NCBI Taxonomy" id="1240678"/>
    <lineage>
        <taxon>Bacteria</taxon>
        <taxon>Bacillati</taxon>
        <taxon>Actinomycetota</taxon>
        <taxon>Actinomycetes</taxon>
        <taxon>Kitasatosporales</taxon>
        <taxon>Streptomycetaceae</taxon>
        <taxon>Streptomyces</taxon>
    </lineage>
</organism>
<evidence type="ECO:0000313" key="2">
    <source>
        <dbReference type="EMBL" id="KIZ16387.1"/>
    </source>
</evidence>
<name>A0A0D7CLR4_9ACTN</name>
<dbReference type="InterPro" id="IPR000835">
    <property type="entry name" value="HTH_MarR-typ"/>
</dbReference>
<dbReference type="Gene3D" id="1.10.10.10">
    <property type="entry name" value="Winged helix-like DNA-binding domain superfamily/Winged helix DNA-binding domain"/>
    <property type="match status" value="1"/>
</dbReference>
<dbReference type="PANTHER" id="PTHR39515">
    <property type="entry name" value="CONSERVED PROTEIN"/>
    <property type="match status" value="1"/>
</dbReference>
<dbReference type="SMART" id="SM00347">
    <property type="entry name" value="HTH_MARR"/>
    <property type="match status" value="1"/>
</dbReference>
<dbReference type="SUPFAM" id="SSF46785">
    <property type="entry name" value="Winged helix' DNA-binding domain"/>
    <property type="match status" value="1"/>
</dbReference>
<dbReference type="PATRIC" id="fig|1240678.4.peg.4280"/>
<dbReference type="GO" id="GO:0003700">
    <property type="term" value="F:DNA-binding transcription factor activity"/>
    <property type="evidence" value="ECO:0007669"/>
    <property type="project" value="InterPro"/>
</dbReference>
<gene>
    <name evidence="2" type="ORF">SNA_20265</name>
</gene>
<dbReference type="RefSeq" id="WP_037790265.1">
    <property type="nucleotide sequence ID" value="NZ_JRKI01000028.1"/>
</dbReference>
<dbReference type="InterPro" id="IPR052526">
    <property type="entry name" value="HTH-type_Bedaq_tolerance"/>
</dbReference>
<feature type="domain" description="HTH marR-type" evidence="1">
    <location>
        <begin position="10"/>
        <end position="145"/>
    </location>
</feature>
<dbReference type="AlphaFoldDB" id="A0A0D7CLR4"/>
<evidence type="ECO:0000313" key="3">
    <source>
        <dbReference type="Proteomes" id="UP000032458"/>
    </source>
</evidence>
<proteinExistence type="predicted"/>
<dbReference type="EMBL" id="JRKI01000028">
    <property type="protein sequence ID" value="KIZ16387.1"/>
    <property type="molecule type" value="Genomic_DNA"/>
</dbReference>
<protein>
    <submittedName>
        <fullName evidence="2">MarR-family transcriptional regulator</fullName>
    </submittedName>
</protein>
<keyword evidence="3" id="KW-1185">Reference proteome</keyword>
<accession>A0A0D7CLR4</accession>
<dbReference type="PANTHER" id="PTHR39515:SF2">
    <property type="entry name" value="HTH-TYPE TRANSCRIPTIONAL REGULATOR RV0880"/>
    <property type="match status" value="1"/>
</dbReference>
<dbReference type="InterPro" id="IPR036388">
    <property type="entry name" value="WH-like_DNA-bd_sf"/>
</dbReference>
<dbReference type="Pfam" id="PF12802">
    <property type="entry name" value="MarR_2"/>
    <property type="match status" value="1"/>
</dbReference>
<dbReference type="PROSITE" id="PS50995">
    <property type="entry name" value="HTH_MARR_2"/>
    <property type="match status" value="1"/>
</dbReference>